<dbReference type="InterPro" id="IPR024775">
    <property type="entry name" value="DinB-like"/>
</dbReference>
<evidence type="ECO:0000259" key="1">
    <source>
        <dbReference type="Pfam" id="PF12867"/>
    </source>
</evidence>
<dbReference type="SUPFAM" id="SSF109854">
    <property type="entry name" value="DinB/YfiT-like putative metalloenzymes"/>
    <property type="match status" value="1"/>
</dbReference>
<dbReference type="InterPro" id="IPR034660">
    <property type="entry name" value="DinB/YfiT-like"/>
</dbReference>
<protein>
    <submittedName>
        <fullName evidence="2">DinB superfamily protein</fullName>
    </submittedName>
</protein>
<keyword evidence="3" id="KW-1185">Reference proteome</keyword>
<dbReference type="EMBL" id="FOBB01000004">
    <property type="protein sequence ID" value="SEM31772.1"/>
    <property type="molecule type" value="Genomic_DNA"/>
</dbReference>
<reference evidence="2 3" key="1">
    <citation type="submission" date="2016-10" db="EMBL/GenBank/DDBJ databases">
        <authorList>
            <person name="de Groot N.N."/>
        </authorList>
    </citation>
    <scope>NUCLEOTIDE SEQUENCE [LARGE SCALE GENOMIC DNA]</scope>
    <source>
        <strain evidence="2 3">DSM 21039</strain>
    </source>
</reference>
<dbReference type="STRING" id="573321.SAMN04488505_10439"/>
<organism evidence="2 3">
    <name type="scientific">Chitinophaga rupis</name>
    <dbReference type="NCBI Taxonomy" id="573321"/>
    <lineage>
        <taxon>Bacteria</taxon>
        <taxon>Pseudomonadati</taxon>
        <taxon>Bacteroidota</taxon>
        <taxon>Chitinophagia</taxon>
        <taxon>Chitinophagales</taxon>
        <taxon>Chitinophagaceae</taxon>
        <taxon>Chitinophaga</taxon>
    </lineage>
</organism>
<accession>A0A1H7XD29</accession>
<dbReference type="Proteomes" id="UP000198984">
    <property type="component" value="Unassembled WGS sequence"/>
</dbReference>
<dbReference type="AlphaFoldDB" id="A0A1H7XD29"/>
<sequence>MFYPSLLERLLNQYQALPPMLSALTQEQLLAQPLPGKWSVQEQVAHLVSYQPAFLSRVYRILDTQDPLFEPYVGDDDPVFLYWRRQSMNTLLEELETDRQKIIQLLQSLAEEQLQRVGVHKRYGRLNILQWTEFFLLHEAHHLFSIFKLAHAQ</sequence>
<dbReference type="Gene3D" id="1.20.120.450">
    <property type="entry name" value="dinb family like domain"/>
    <property type="match status" value="1"/>
</dbReference>
<evidence type="ECO:0000313" key="2">
    <source>
        <dbReference type="EMBL" id="SEM31772.1"/>
    </source>
</evidence>
<proteinExistence type="predicted"/>
<dbReference type="Pfam" id="PF12867">
    <property type="entry name" value="DinB_2"/>
    <property type="match status" value="1"/>
</dbReference>
<name>A0A1H7XD29_9BACT</name>
<gene>
    <name evidence="2" type="ORF">SAMN04488505_10439</name>
</gene>
<evidence type="ECO:0000313" key="3">
    <source>
        <dbReference type="Proteomes" id="UP000198984"/>
    </source>
</evidence>
<feature type="domain" description="DinB-like" evidence="1">
    <location>
        <begin position="13"/>
        <end position="143"/>
    </location>
</feature>